<keyword evidence="1" id="KW-1133">Transmembrane helix</keyword>
<evidence type="ECO:0008006" key="4">
    <source>
        <dbReference type="Google" id="ProtNLM"/>
    </source>
</evidence>
<gene>
    <name evidence="2" type="ORF">GCM10007320_63380</name>
</gene>
<proteinExistence type="predicted"/>
<feature type="transmembrane region" description="Helical" evidence="1">
    <location>
        <begin position="12"/>
        <end position="30"/>
    </location>
</feature>
<accession>A0ABQ3GGK9</accession>
<evidence type="ECO:0000313" key="2">
    <source>
        <dbReference type="EMBL" id="GHD03386.1"/>
    </source>
</evidence>
<evidence type="ECO:0000313" key="3">
    <source>
        <dbReference type="Proteomes" id="UP000626210"/>
    </source>
</evidence>
<reference evidence="3" key="1">
    <citation type="journal article" date="2019" name="Int. J. Syst. Evol. Microbiol.">
        <title>The Global Catalogue of Microorganisms (GCM) 10K type strain sequencing project: providing services to taxonomists for standard genome sequencing and annotation.</title>
        <authorList>
            <consortium name="The Broad Institute Genomics Platform"/>
            <consortium name="The Broad Institute Genome Sequencing Center for Infectious Disease"/>
            <person name="Wu L."/>
            <person name="Ma J."/>
        </authorList>
    </citation>
    <scope>NUCLEOTIDE SEQUENCE [LARGE SCALE GENOMIC DNA]</scope>
    <source>
        <strain evidence="3">KCTC 23314</strain>
    </source>
</reference>
<evidence type="ECO:0000256" key="1">
    <source>
        <dbReference type="SAM" id="Phobius"/>
    </source>
</evidence>
<keyword evidence="3" id="KW-1185">Reference proteome</keyword>
<protein>
    <recommendedName>
        <fullName evidence="4">Lipoprotein</fullName>
    </recommendedName>
</protein>
<comment type="caution">
    <text evidence="2">The sequence shown here is derived from an EMBL/GenBank/DDBJ whole genome shotgun (WGS) entry which is preliminary data.</text>
</comment>
<feature type="transmembrane region" description="Helical" evidence="1">
    <location>
        <begin position="64"/>
        <end position="85"/>
    </location>
</feature>
<organism evidence="2 3">
    <name type="scientific">Pseudorhodoferax aquiterrae</name>
    <dbReference type="NCBI Taxonomy" id="747304"/>
    <lineage>
        <taxon>Bacteria</taxon>
        <taxon>Pseudomonadati</taxon>
        <taxon>Pseudomonadota</taxon>
        <taxon>Betaproteobacteria</taxon>
        <taxon>Burkholderiales</taxon>
        <taxon>Comamonadaceae</taxon>
    </lineage>
</organism>
<keyword evidence="1" id="KW-0472">Membrane</keyword>
<keyword evidence="1" id="KW-0812">Transmembrane</keyword>
<dbReference type="EMBL" id="BMYK01000044">
    <property type="protein sequence ID" value="GHD03386.1"/>
    <property type="molecule type" value="Genomic_DNA"/>
</dbReference>
<dbReference type="RefSeq" id="WP_189690851.1">
    <property type="nucleotide sequence ID" value="NZ_BMYK01000044.1"/>
</dbReference>
<name>A0ABQ3GGK9_9BURK</name>
<sequence>MQEVESLSSVLWWVFPLVLFCAAGCFVRGVEHALTRAALSRRRDVLFQDRQLAEFLAQVKPPPYGHYAACWIAAGTLLLVAAFMLRH</sequence>
<dbReference type="Proteomes" id="UP000626210">
    <property type="component" value="Unassembled WGS sequence"/>
</dbReference>